<keyword evidence="10" id="KW-0325">Glycoprotein</keyword>
<dbReference type="GO" id="GO:0051377">
    <property type="term" value="F:mannose-ethanolamine phosphotransferase activity"/>
    <property type="evidence" value="ECO:0007669"/>
    <property type="project" value="InterPro"/>
</dbReference>
<feature type="transmembrane region" description="Helical" evidence="11">
    <location>
        <begin position="931"/>
        <end position="951"/>
    </location>
</feature>
<evidence type="ECO:0000256" key="2">
    <source>
        <dbReference type="ARBA" id="ARBA00004687"/>
    </source>
</evidence>
<feature type="transmembrane region" description="Helical" evidence="11">
    <location>
        <begin position="6"/>
        <end position="24"/>
    </location>
</feature>
<dbReference type="Proteomes" id="UP000292957">
    <property type="component" value="Unassembled WGS sequence"/>
</dbReference>
<feature type="transmembrane region" description="Helical" evidence="11">
    <location>
        <begin position="660"/>
        <end position="683"/>
    </location>
</feature>
<evidence type="ECO:0000256" key="7">
    <source>
        <dbReference type="ARBA" id="ARBA00022824"/>
    </source>
</evidence>
<dbReference type="PANTHER" id="PTHR23071">
    <property type="entry name" value="PHOSPHATIDYLINOSITOL GLYCAN"/>
    <property type="match status" value="1"/>
</dbReference>
<dbReference type="EMBL" id="ML143432">
    <property type="protein sequence ID" value="TBU27471.1"/>
    <property type="molecule type" value="Genomic_DNA"/>
</dbReference>
<evidence type="ECO:0000256" key="3">
    <source>
        <dbReference type="ARBA" id="ARBA00008695"/>
    </source>
</evidence>
<feature type="transmembrane region" description="Helical" evidence="11">
    <location>
        <begin position="505"/>
        <end position="526"/>
    </location>
</feature>
<feature type="transmembrane region" description="Helical" evidence="11">
    <location>
        <begin position="631"/>
        <end position="648"/>
    </location>
</feature>
<feature type="transmembrane region" description="Helical" evidence="11">
    <location>
        <begin position="885"/>
        <end position="911"/>
    </location>
</feature>
<keyword evidence="5" id="KW-0808">Transferase</keyword>
<organism evidence="13">
    <name type="scientific">Dichomitus squalens</name>
    <dbReference type="NCBI Taxonomy" id="114155"/>
    <lineage>
        <taxon>Eukaryota</taxon>
        <taxon>Fungi</taxon>
        <taxon>Dikarya</taxon>
        <taxon>Basidiomycota</taxon>
        <taxon>Agaricomycotina</taxon>
        <taxon>Agaricomycetes</taxon>
        <taxon>Polyporales</taxon>
        <taxon>Polyporaceae</taxon>
        <taxon>Dichomitus</taxon>
    </lineage>
</organism>
<evidence type="ECO:0000256" key="11">
    <source>
        <dbReference type="SAM" id="Phobius"/>
    </source>
</evidence>
<evidence type="ECO:0000256" key="1">
    <source>
        <dbReference type="ARBA" id="ARBA00004477"/>
    </source>
</evidence>
<dbReference type="AlphaFoldDB" id="A0A4Q9MMS9"/>
<feature type="transmembrane region" description="Helical" evidence="11">
    <location>
        <begin position="963"/>
        <end position="988"/>
    </location>
</feature>
<dbReference type="PANTHER" id="PTHR23071:SF1">
    <property type="entry name" value="GPI ETHANOLAMINE PHOSPHATE TRANSFERASE 3"/>
    <property type="match status" value="1"/>
</dbReference>
<dbReference type="GO" id="GO:0005789">
    <property type="term" value="C:endoplasmic reticulum membrane"/>
    <property type="evidence" value="ECO:0007669"/>
    <property type="project" value="UniProtKB-SubCell"/>
</dbReference>
<keyword evidence="8 11" id="KW-1133">Transmembrane helix</keyword>
<dbReference type="InterPro" id="IPR037675">
    <property type="entry name" value="PIG-O_N"/>
</dbReference>
<evidence type="ECO:0000256" key="4">
    <source>
        <dbReference type="ARBA" id="ARBA00022502"/>
    </source>
</evidence>
<gene>
    <name evidence="13" type="ORF">BD311DRAFT_665254</name>
</gene>
<dbReference type="Pfam" id="PF01663">
    <property type="entry name" value="Phosphodiest"/>
    <property type="match status" value="1"/>
</dbReference>
<dbReference type="InterPro" id="IPR002591">
    <property type="entry name" value="Phosphodiest/P_Trfase"/>
</dbReference>
<feature type="transmembrane region" description="Helical" evidence="11">
    <location>
        <begin position="752"/>
        <end position="776"/>
    </location>
</feature>
<comment type="similarity">
    <text evidence="3">Belongs to the PIGG/PIGN/PIGO family. PIGO subfamily.</text>
</comment>
<protein>
    <recommendedName>
        <fullName evidence="12">GPI ethanolamine phosphate transferase 2 C-terminal domain-containing protein</fullName>
    </recommendedName>
</protein>
<evidence type="ECO:0000256" key="5">
    <source>
        <dbReference type="ARBA" id="ARBA00022679"/>
    </source>
</evidence>
<keyword evidence="9 11" id="KW-0472">Membrane</keyword>
<keyword evidence="4" id="KW-0337">GPI-anchor biosynthesis</keyword>
<reference evidence="13" key="1">
    <citation type="submission" date="2019-01" db="EMBL/GenBank/DDBJ databases">
        <title>Draft genome sequences of three monokaryotic isolates of the white-rot basidiomycete fungus Dichomitus squalens.</title>
        <authorList>
            <consortium name="DOE Joint Genome Institute"/>
            <person name="Lopez S.C."/>
            <person name="Andreopoulos B."/>
            <person name="Pangilinan J."/>
            <person name="Lipzen A."/>
            <person name="Riley R."/>
            <person name="Ahrendt S."/>
            <person name="Ng V."/>
            <person name="Barry K."/>
            <person name="Daum C."/>
            <person name="Grigoriev I.V."/>
            <person name="Hilden K.S."/>
            <person name="Makela M.R."/>
            <person name="de Vries R.P."/>
        </authorList>
    </citation>
    <scope>NUCLEOTIDE SEQUENCE [LARGE SCALE GENOMIC DNA]</scope>
    <source>
        <strain evidence="13">OM18370.1</strain>
    </source>
</reference>
<feature type="transmembrane region" description="Helical" evidence="11">
    <location>
        <begin position="560"/>
        <end position="579"/>
    </location>
</feature>
<dbReference type="UniPathway" id="UPA00196"/>
<evidence type="ECO:0000313" key="13">
    <source>
        <dbReference type="EMBL" id="TBU27471.1"/>
    </source>
</evidence>
<dbReference type="InterPro" id="IPR045687">
    <property type="entry name" value="PIGG/GPI7_C"/>
</dbReference>
<dbReference type="InterPro" id="IPR039524">
    <property type="entry name" value="PIGO/GPI13"/>
</dbReference>
<dbReference type="Pfam" id="PF19316">
    <property type="entry name" value="PIGO_PIGG"/>
    <property type="match status" value="1"/>
</dbReference>
<feature type="transmembrane region" description="Helical" evidence="11">
    <location>
        <begin position="475"/>
        <end position="493"/>
    </location>
</feature>
<dbReference type="GO" id="GO:0006506">
    <property type="term" value="P:GPI anchor biosynthetic process"/>
    <property type="evidence" value="ECO:0007669"/>
    <property type="project" value="UniProtKB-UniPathway"/>
</dbReference>
<feature type="domain" description="GPI ethanolamine phosphate transferase 2 C-terminal" evidence="12">
    <location>
        <begin position="838"/>
        <end position="988"/>
    </location>
</feature>
<proteinExistence type="inferred from homology"/>
<evidence type="ECO:0000256" key="10">
    <source>
        <dbReference type="ARBA" id="ARBA00023180"/>
    </source>
</evidence>
<feature type="transmembrane region" description="Helical" evidence="11">
    <location>
        <begin position="435"/>
        <end position="455"/>
    </location>
</feature>
<evidence type="ECO:0000256" key="8">
    <source>
        <dbReference type="ARBA" id="ARBA00022989"/>
    </source>
</evidence>
<feature type="transmembrane region" description="Helical" evidence="11">
    <location>
        <begin position="703"/>
        <end position="726"/>
    </location>
</feature>
<evidence type="ECO:0000256" key="9">
    <source>
        <dbReference type="ARBA" id="ARBA00023136"/>
    </source>
</evidence>
<evidence type="ECO:0000256" key="6">
    <source>
        <dbReference type="ARBA" id="ARBA00022692"/>
    </source>
</evidence>
<comment type="subcellular location">
    <subcellularLocation>
        <location evidence="1">Endoplasmic reticulum membrane</location>
        <topology evidence="1">Multi-pass membrane protein</topology>
    </subcellularLocation>
</comment>
<name>A0A4Q9MMS9_9APHY</name>
<dbReference type="Gene3D" id="3.40.720.10">
    <property type="entry name" value="Alkaline Phosphatase, subunit A"/>
    <property type="match status" value="1"/>
</dbReference>
<sequence>MASKGISILLWVFFVHLAGIYLYTRGFLLTRLSLSDTTTCPDGSCTITPFHKRAVVLVIDALRFDFLSPHPPEPASPYHHNVLVLPQELTATQPTRSLLFEMFSDPPTTTLQRLKGITTGSLPTFIDMGSNFGGSSITEDSFIGQLRLAGKKIAFMGDDTWTTVFPDSFEPNMTSPYDSFNVEDLHTVDEGVIDHLFPLLQDKSAPWDVIIGHFLGVDHVGHRVGPDHSTMKAKLTQMDAVVRRVIDLLDDETLLILMGDHGMDRKGDHGGDGDHETSAALWVYSKGPQLVHPKASIPEFLLTSRLFPGATIKHRHIQQIDLAPTLSLALGLPIPFNNLGTVIPELFWHDKSGKDYSRALTLNAKQVNRYLETYRASPSGGELDNAWGELETVWRTVDFEAHTTDSEAQWLAMTMYTRFALAACRQLWAQFNVSLIVLGLVVLVTSTVAATFIYFRVGALKDEWESWASEVTRSYVSGAAGGALLGFVGYMTVSRYVKGVGLSESLLFGASFVSSLVVIFSALPSFSIPSVRSLTSIPLPLILHAAAFASNSFTVWEDRVVNYLLISSVIPSVLVGFSAPTARLRYRILGFSALFAVCVRLMAVSTVCREEQQPFCHVTFFASSSLPSPPLPVLLLSVPVALALPYTMRRFLRISKSDRGTAALVFPFILPTVLLLGSAFWILEHFDSSEVFGPDWAGTLRLARTWCARLAMASAVFLGYALWYLVPLCLEISSETKAQTNSTAQGRGTREVTVLGFANAYGAPYLVFWCLFLGLLYPATQLSGQAVLSLAAIAVLAHLEVIDTIRDVRGLEAVFASNNPSALLQTENMALRAPSVPLRFAEIAPLAILAVHTFFATGHQAAIPSIQWKTAFVLTPTLTYPLSPLLVILNTFGPTFLIALASPLLALWNVAPLPQPEADVKVRGDAVRASLGIMLYHATLLLSSATCAAWLRRHLMVWKIFAPRFMLAAITMLVVDLAVLFGVAVGVARVSDRVSRLFAAMTSRAK</sequence>
<keyword evidence="6 11" id="KW-0812">Transmembrane</keyword>
<dbReference type="OrthoDB" id="272139at2759"/>
<keyword evidence="7" id="KW-0256">Endoplasmic reticulum</keyword>
<evidence type="ECO:0000259" key="12">
    <source>
        <dbReference type="Pfam" id="PF19316"/>
    </source>
</evidence>
<dbReference type="InterPro" id="IPR017850">
    <property type="entry name" value="Alkaline_phosphatase_core_sf"/>
</dbReference>
<dbReference type="SUPFAM" id="SSF53649">
    <property type="entry name" value="Alkaline phosphatase-like"/>
    <property type="match status" value="1"/>
</dbReference>
<dbReference type="CDD" id="cd16023">
    <property type="entry name" value="GPI_EPT_3"/>
    <property type="match status" value="1"/>
</dbReference>
<comment type="pathway">
    <text evidence="2">Glycolipid biosynthesis; glycosylphosphatidylinositol-anchor biosynthesis.</text>
</comment>
<accession>A0A4Q9MMS9</accession>
<feature type="transmembrane region" description="Helical" evidence="11">
    <location>
        <begin position="586"/>
        <end position="603"/>
    </location>
</feature>